<organism evidence="7 8">
    <name type="scientific">Granulicella cerasi</name>
    <dbReference type="NCBI Taxonomy" id="741063"/>
    <lineage>
        <taxon>Bacteria</taxon>
        <taxon>Pseudomonadati</taxon>
        <taxon>Acidobacteriota</taxon>
        <taxon>Terriglobia</taxon>
        <taxon>Terriglobales</taxon>
        <taxon>Acidobacteriaceae</taxon>
        <taxon>Granulicella</taxon>
    </lineage>
</organism>
<comment type="caution">
    <text evidence="7">The sequence shown here is derived from an EMBL/GenBank/DDBJ whole genome shotgun (WGS) entry which is preliminary data.</text>
</comment>
<keyword evidence="4 5" id="KW-0472">Membrane</keyword>
<dbReference type="EMBL" id="JBHSWI010000001">
    <property type="protein sequence ID" value="MFC6645764.1"/>
    <property type="molecule type" value="Genomic_DNA"/>
</dbReference>
<dbReference type="Pfam" id="PF04893">
    <property type="entry name" value="Yip1"/>
    <property type="match status" value="1"/>
</dbReference>
<keyword evidence="8" id="KW-1185">Reference proteome</keyword>
<evidence type="ECO:0000313" key="7">
    <source>
        <dbReference type="EMBL" id="MFC6645764.1"/>
    </source>
</evidence>
<evidence type="ECO:0000256" key="3">
    <source>
        <dbReference type="ARBA" id="ARBA00022989"/>
    </source>
</evidence>
<evidence type="ECO:0000256" key="2">
    <source>
        <dbReference type="ARBA" id="ARBA00022692"/>
    </source>
</evidence>
<reference evidence="8" key="1">
    <citation type="journal article" date="2019" name="Int. J. Syst. Evol. Microbiol.">
        <title>The Global Catalogue of Microorganisms (GCM) 10K type strain sequencing project: providing services to taxonomists for standard genome sequencing and annotation.</title>
        <authorList>
            <consortium name="The Broad Institute Genomics Platform"/>
            <consortium name="The Broad Institute Genome Sequencing Center for Infectious Disease"/>
            <person name="Wu L."/>
            <person name="Ma J."/>
        </authorList>
    </citation>
    <scope>NUCLEOTIDE SEQUENCE [LARGE SCALE GENOMIC DNA]</scope>
    <source>
        <strain evidence="8">CGMCC 1.16026</strain>
    </source>
</reference>
<keyword evidence="2 5" id="KW-0812">Transmembrane</keyword>
<evidence type="ECO:0000256" key="1">
    <source>
        <dbReference type="ARBA" id="ARBA00004141"/>
    </source>
</evidence>
<accession>A0ABW1Z8I3</accession>
<dbReference type="InterPro" id="IPR006977">
    <property type="entry name" value="Yip1_dom"/>
</dbReference>
<dbReference type="RefSeq" id="WP_263369481.1">
    <property type="nucleotide sequence ID" value="NZ_JAGSYD010000001.1"/>
</dbReference>
<evidence type="ECO:0000256" key="4">
    <source>
        <dbReference type="ARBA" id="ARBA00023136"/>
    </source>
</evidence>
<proteinExistence type="predicted"/>
<protein>
    <submittedName>
        <fullName evidence="7">YIP1 family protein</fullName>
    </submittedName>
</protein>
<feature type="transmembrane region" description="Helical" evidence="5">
    <location>
        <begin position="42"/>
        <end position="61"/>
    </location>
</feature>
<feature type="transmembrane region" description="Helical" evidence="5">
    <location>
        <begin position="227"/>
        <end position="248"/>
    </location>
</feature>
<evidence type="ECO:0000313" key="8">
    <source>
        <dbReference type="Proteomes" id="UP001596391"/>
    </source>
</evidence>
<feature type="transmembrane region" description="Helical" evidence="5">
    <location>
        <begin position="145"/>
        <end position="168"/>
    </location>
</feature>
<evidence type="ECO:0000259" key="6">
    <source>
        <dbReference type="Pfam" id="PF04893"/>
    </source>
</evidence>
<keyword evidence="3 5" id="KW-1133">Transmembrane helix</keyword>
<sequence>MSDYAMPTPVPAAAPLNEIERVVDTFVAPTKTFTDILRSSSWWLPFIIVCVLAFTSTFTVGKKVGWEAVTQQQMASSKSAQAQMNQLTPEQRAQRIHMGAKVSSYIGYAVPVMVLLFSAVIVLVLWLSVNFGLGAETTYGQMFAVFMYAGLPKLGITLLNIILLWAGVGLDNYDIKNPVGTNLGYYLNEAPKWLQTLGSYFDIFNLWALFLLVLGVSIVAKKTKGQAAAVVVGWWALILLINVAWVAVMG</sequence>
<feature type="transmembrane region" description="Helical" evidence="5">
    <location>
        <begin position="105"/>
        <end position="133"/>
    </location>
</feature>
<evidence type="ECO:0000256" key="5">
    <source>
        <dbReference type="SAM" id="Phobius"/>
    </source>
</evidence>
<comment type="subcellular location">
    <subcellularLocation>
        <location evidence="1">Membrane</location>
        <topology evidence="1">Multi-pass membrane protein</topology>
    </subcellularLocation>
</comment>
<name>A0ABW1Z8I3_9BACT</name>
<dbReference type="Proteomes" id="UP001596391">
    <property type="component" value="Unassembled WGS sequence"/>
</dbReference>
<feature type="domain" description="Yip1" evidence="6">
    <location>
        <begin position="24"/>
        <end position="241"/>
    </location>
</feature>
<gene>
    <name evidence="7" type="ORF">ACFQBQ_09265</name>
</gene>
<feature type="transmembrane region" description="Helical" evidence="5">
    <location>
        <begin position="203"/>
        <end position="220"/>
    </location>
</feature>